<dbReference type="KEGG" id="hpel:HZS54_24740"/>
<name>A0A7D5TWA6_9EURY</name>
<dbReference type="InterPro" id="IPR006311">
    <property type="entry name" value="TAT_signal"/>
</dbReference>
<dbReference type="RefSeq" id="WP_179919731.1">
    <property type="nucleotide sequence ID" value="NZ_CP058909.1"/>
</dbReference>
<organism evidence="1 2">
    <name type="scientific">Halosimplex pelagicum</name>
    <dbReference type="NCBI Taxonomy" id="869886"/>
    <lineage>
        <taxon>Archaea</taxon>
        <taxon>Methanobacteriati</taxon>
        <taxon>Methanobacteriota</taxon>
        <taxon>Stenosarchaea group</taxon>
        <taxon>Halobacteria</taxon>
        <taxon>Halobacteriales</taxon>
        <taxon>Haloarculaceae</taxon>
        <taxon>Halosimplex</taxon>
    </lineage>
</organism>
<accession>A0A7D5TWA6</accession>
<evidence type="ECO:0000313" key="1">
    <source>
        <dbReference type="EMBL" id="QLH84652.1"/>
    </source>
</evidence>
<sequence length="426" mass="45846">MRSRRTLLAGLGTLGAATLAGCSALPLGDDDSERADVSLPADAVDPLSWPPSPFPVAVPETLATAHEERATELLAAVPDEPTVANGAISEDLRSQRARAADRLDDPVEVPWPTERLSLWRSRREAAAAARGAHRAATGDGDASAVADRRRTVRADLGSFVADHEYRASSPLEAVLVHAPVEDLTAECRRRLRPVPAYPDDPVAAPFRAGEAVGTVERARATLADARGLRDAYLRERDDPPSQWSAVIEASDRLRFAVGRTYSTVDAVVDADEPPVDADLDGTPARTLFEETSRHVRATHDDFEDRRADGDAATAVVEAGRTLAAVESLRTAIDGIRDGAYRESVTVESVTRTAERARAAIAAVDDSDHRRLATRIARPALETFDFVPTRIEDGYTDAARVQGDLARVELYARAVPAATAFVTERLD</sequence>
<dbReference type="OrthoDB" id="241453at2157"/>
<gene>
    <name evidence="1" type="ORF">HZS54_24740</name>
</gene>
<dbReference type="Proteomes" id="UP000509346">
    <property type="component" value="Chromosome"/>
</dbReference>
<dbReference type="PROSITE" id="PS51257">
    <property type="entry name" value="PROKAR_LIPOPROTEIN"/>
    <property type="match status" value="1"/>
</dbReference>
<dbReference type="GeneID" id="56085871"/>
<evidence type="ECO:0000313" key="2">
    <source>
        <dbReference type="Proteomes" id="UP000509346"/>
    </source>
</evidence>
<reference evidence="1 2" key="1">
    <citation type="submission" date="2020-07" db="EMBL/GenBank/DDBJ databases">
        <title>Halosimplex litoreum sp. nov. and Halosimplex rubrum sp. nov., isolated from different salt environments.</title>
        <authorList>
            <person name="Cui H."/>
        </authorList>
    </citation>
    <scope>NUCLEOTIDE SEQUENCE [LARGE SCALE GENOMIC DNA]</scope>
    <source>
        <strain evidence="1 2">R2</strain>
    </source>
</reference>
<protein>
    <submittedName>
        <fullName evidence="1">Uncharacterized protein</fullName>
    </submittedName>
</protein>
<dbReference type="PROSITE" id="PS51318">
    <property type="entry name" value="TAT"/>
    <property type="match status" value="1"/>
</dbReference>
<dbReference type="AlphaFoldDB" id="A0A7D5TWA6"/>
<keyword evidence="2" id="KW-1185">Reference proteome</keyword>
<dbReference type="EMBL" id="CP058909">
    <property type="protein sequence ID" value="QLH84652.1"/>
    <property type="molecule type" value="Genomic_DNA"/>
</dbReference>
<proteinExistence type="predicted"/>